<dbReference type="Proteomes" id="UP001596513">
    <property type="component" value="Unassembled WGS sequence"/>
</dbReference>
<comment type="caution">
    <text evidence="3">The sequence shown here is derived from an EMBL/GenBank/DDBJ whole genome shotgun (WGS) entry which is preliminary data.</text>
</comment>
<feature type="transmembrane region" description="Helical" evidence="1">
    <location>
        <begin position="415"/>
        <end position="434"/>
    </location>
</feature>
<feature type="transmembrane region" description="Helical" evidence="1">
    <location>
        <begin position="260"/>
        <end position="278"/>
    </location>
</feature>
<evidence type="ECO:0000313" key="4">
    <source>
        <dbReference type="Proteomes" id="UP001596513"/>
    </source>
</evidence>
<name>A0ABW2U1L6_9BACT</name>
<reference evidence="4" key="1">
    <citation type="journal article" date="2019" name="Int. J. Syst. Evol. Microbiol.">
        <title>The Global Catalogue of Microorganisms (GCM) 10K type strain sequencing project: providing services to taxonomists for standard genome sequencing and annotation.</title>
        <authorList>
            <consortium name="The Broad Institute Genomics Platform"/>
            <consortium name="The Broad Institute Genome Sequencing Center for Infectious Disease"/>
            <person name="Wu L."/>
            <person name="Ma J."/>
        </authorList>
    </citation>
    <scope>NUCLEOTIDE SEQUENCE [LARGE SCALE GENOMIC DNA]</scope>
    <source>
        <strain evidence="4">JCM 19635</strain>
    </source>
</reference>
<dbReference type="Pfam" id="PF19830">
    <property type="entry name" value="DUF6311"/>
    <property type="match status" value="1"/>
</dbReference>
<dbReference type="EMBL" id="JBHTEK010000001">
    <property type="protein sequence ID" value="MFC7666769.1"/>
    <property type="molecule type" value="Genomic_DNA"/>
</dbReference>
<feature type="transmembrane region" description="Helical" evidence="1">
    <location>
        <begin position="185"/>
        <end position="215"/>
    </location>
</feature>
<feature type="transmembrane region" description="Helical" evidence="1">
    <location>
        <begin position="157"/>
        <end position="173"/>
    </location>
</feature>
<feature type="transmembrane region" description="Helical" evidence="1">
    <location>
        <begin position="227"/>
        <end position="248"/>
    </location>
</feature>
<dbReference type="RefSeq" id="WP_380200749.1">
    <property type="nucleotide sequence ID" value="NZ_JBHTEK010000001.1"/>
</dbReference>
<evidence type="ECO:0000259" key="2">
    <source>
        <dbReference type="Pfam" id="PF19830"/>
    </source>
</evidence>
<keyword evidence="1" id="KW-0812">Transmembrane</keyword>
<gene>
    <name evidence="3" type="ORF">ACFQT0_04550</name>
</gene>
<proteinExistence type="predicted"/>
<evidence type="ECO:0000313" key="3">
    <source>
        <dbReference type="EMBL" id="MFC7666769.1"/>
    </source>
</evidence>
<sequence>MKASGLQASSRAGLLAVLLAGAVLVGAFFWFVLLAPNDYYFGLGDGVQAYFTTSYYARYGAWAHFSGMNYPEGDHINYTNMQPLLAGTMRLLELIGLPVATYTVGITNLLALLGLALAPGPLYLLLRRSRLPAWYAGITALLIAFLSPQVLRFSAHLALSYVVFFPWLWYCIVRMQDEPRAARWYTIFAVSLTLMGFIVPYYVALGSLFLLGHVLLLVLWQRRLGPLAWRMAVAAIVPLLIMQGWLWLTDSVTDRPANPYGLLVYKATLTSVFLPVLAPLQPLWSRVVPLEMAEGEGWSYVGLATTITLVVSGLLALAALVVRRQRAAFVQCWAAVPVHLRTGLWAATLLLLFSFAIPFRWESFAWLTDHAGPIKQFRALGRFAWPFYYVGGCYAAYCLYTVWERQVRRGAPRWQLVWLPLVLLGWAGEAWINVDFRASMIRDLTGASSLLDKDASISQQLSWVNRRPQEFQAILSLPYFILGTDKLSLNGSEGSFYQSYNTAFVTGLPLLANHTTRASAGAALRHIQLLSSPLLPKELLAHLPSAKPFLVVVGNGPLSPAEQRITAMAKLLYAGAEGALYELPVAALVATTQAAERAQAAKLLPNLPVRSGGLRCTTPKGVLLRTFDDGANRSGHLAAGAFYEAAPKYSVLYDGPVPMPADTGNYEVSVWINGKTAYGLGSMLVRQYVGDQVVDQQGAGASGMTEVDGDWLRWRCPCGCAPGFRGWR</sequence>
<keyword evidence="1" id="KW-0472">Membrane</keyword>
<feature type="transmembrane region" description="Helical" evidence="1">
    <location>
        <begin position="383"/>
        <end position="403"/>
    </location>
</feature>
<feature type="transmembrane region" description="Helical" evidence="1">
    <location>
        <begin position="12"/>
        <end position="33"/>
    </location>
</feature>
<keyword evidence="1" id="KW-1133">Transmembrane helix</keyword>
<dbReference type="InterPro" id="IPR046278">
    <property type="entry name" value="DUF6311"/>
</dbReference>
<accession>A0ABW2U1L6</accession>
<feature type="transmembrane region" description="Helical" evidence="1">
    <location>
        <begin position="99"/>
        <end position="126"/>
    </location>
</feature>
<feature type="transmembrane region" description="Helical" evidence="1">
    <location>
        <begin position="343"/>
        <end position="361"/>
    </location>
</feature>
<feature type="transmembrane region" description="Helical" evidence="1">
    <location>
        <begin position="298"/>
        <end position="322"/>
    </location>
</feature>
<protein>
    <recommendedName>
        <fullName evidence="2">DUF6311 domain-containing protein</fullName>
    </recommendedName>
</protein>
<evidence type="ECO:0000256" key="1">
    <source>
        <dbReference type="SAM" id="Phobius"/>
    </source>
</evidence>
<feature type="domain" description="DUF6311" evidence="2">
    <location>
        <begin position="19"/>
        <end position="406"/>
    </location>
</feature>
<organism evidence="3 4">
    <name type="scientific">Hymenobacter humi</name>
    <dbReference type="NCBI Taxonomy" id="1411620"/>
    <lineage>
        <taxon>Bacteria</taxon>
        <taxon>Pseudomonadati</taxon>
        <taxon>Bacteroidota</taxon>
        <taxon>Cytophagia</taxon>
        <taxon>Cytophagales</taxon>
        <taxon>Hymenobacteraceae</taxon>
        <taxon>Hymenobacter</taxon>
    </lineage>
</organism>
<keyword evidence="4" id="KW-1185">Reference proteome</keyword>
<feature type="transmembrane region" description="Helical" evidence="1">
    <location>
        <begin position="133"/>
        <end position="151"/>
    </location>
</feature>